<dbReference type="OrthoDB" id="1678912at2"/>
<protein>
    <recommendedName>
        <fullName evidence="3">SipL SPOCS domain-containing protein</fullName>
    </recommendedName>
</protein>
<proteinExistence type="predicted"/>
<keyword evidence="2" id="KW-1185">Reference proteome</keyword>
<name>A0A5Q2N4L7_9FIRM</name>
<dbReference type="Proteomes" id="UP000366051">
    <property type="component" value="Chromosome"/>
</dbReference>
<accession>A0A5Q2N4L7</accession>
<evidence type="ECO:0008006" key="3">
    <source>
        <dbReference type="Google" id="ProtNLM"/>
    </source>
</evidence>
<dbReference type="EMBL" id="CP045875">
    <property type="protein sequence ID" value="QGG48829.1"/>
    <property type="molecule type" value="Genomic_DNA"/>
</dbReference>
<reference evidence="2" key="1">
    <citation type="submission" date="2019-11" db="EMBL/GenBank/DDBJ databases">
        <title>Genome sequence of Heliorestis convoluta strain HH, an alkaliphilic and minimalistic phototrophic bacterium from a soda lake in Egypt.</title>
        <authorList>
            <person name="Dewey E.D."/>
            <person name="Stokes L.M."/>
            <person name="Burchell B.M."/>
            <person name="Shaffer K.N."/>
            <person name="Huntington A.M."/>
            <person name="Baker J.M."/>
            <person name="Nadendla S."/>
            <person name="Giglio M.G."/>
            <person name="Touchman J.W."/>
            <person name="Blankenship R.E."/>
            <person name="Madigan M.T."/>
            <person name="Sattley W.M."/>
        </authorList>
    </citation>
    <scope>NUCLEOTIDE SEQUENCE [LARGE SCALE GENOMIC DNA]</scope>
    <source>
        <strain evidence="2">HH</strain>
    </source>
</reference>
<evidence type="ECO:0000313" key="1">
    <source>
        <dbReference type="EMBL" id="QGG48829.1"/>
    </source>
</evidence>
<dbReference type="KEGG" id="hcv:FTV88_2740"/>
<organism evidence="1 2">
    <name type="scientific">Heliorestis convoluta</name>
    <dbReference type="NCBI Taxonomy" id="356322"/>
    <lineage>
        <taxon>Bacteria</taxon>
        <taxon>Bacillati</taxon>
        <taxon>Bacillota</taxon>
        <taxon>Clostridia</taxon>
        <taxon>Eubacteriales</taxon>
        <taxon>Heliobacteriaceae</taxon>
        <taxon>Heliorestis</taxon>
    </lineage>
</organism>
<dbReference type="AlphaFoldDB" id="A0A5Q2N4L7"/>
<gene>
    <name evidence="1" type="ORF">FTV88_2740</name>
</gene>
<evidence type="ECO:0000313" key="2">
    <source>
        <dbReference type="Proteomes" id="UP000366051"/>
    </source>
</evidence>
<dbReference type="RefSeq" id="WP_153725927.1">
    <property type="nucleotide sequence ID" value="NZ_CP045875.1"/>
</dbReference>
<sequence>MYPFSKKPYCPPKEGCPRSKTIFCPVRPVDQVPQPNNVTPYANQFTVWEHLTLPDGLPDIKELKTVDRIEVCVTAKKVVPTPAVTATDGTVFTGRKLCFEGYVDQTIQYCDHGGHVYCVDFQFPFSAYIIIPDEINGTDPLQIHQNNIIIDTYVECCALTPQCGRNIFKNVVIFAWAKFMFSDNGNGNGNGNGNAG</sequence>